<gene>
    <name evidence="1" type="ORF">S01H1_74979</name>
</gene>
<protein>
    <recommendedName>
        <fullName evidence="2">FAD dependent oxidoreductase domain-containing protein</fullName>
    </recommendedName>
</protein>
<dbReference type="InterPro" id="IPR036188">
    <property type="entry name" value="FAD/NAD-bd_sf"/>
</dbReference>
<proteinExistence type="predicted"/>
<dbReference type="EMBL" id="BARS01050196">
    <property type="protein sequence ID" value="GAG46143.1"/>
    <property type="molecule type" value="Genomic_DNA"/>
</dbReference>
<organism evidence="1">
    <name type="scientific">marine sediment metagenome</name>
    <dbReference type="NCBI Taxonomy" id="412755"/>
    <lineage>
        <taxon>unclassified sequences</taxon>
        <taxon>metagenomes</taxon>
        <taxon>ecological metagenomes</taxon>
    </lineage>
</organism>
<name>X0YBQ2_9ZZZZ</name>
<reference evidence="1" key="1">
    <citation type="journal article" date="2014" name="Front. Microbiol.">
        <title>High frequency of phylogenetically diverse reductive dehalogenase-homologous genes in deep subseafloor sedimentary metagenomes.</title>
        <authorList>
            <person name="Kawai M."/>
            <person name="Futagami T."/>
            <person name="Toyoda A."/>
            <person name="Takaki Y."/>
            <person name="Nishi S."/>
            <person name="Hori S."/>
            <person name="Arai W."/>
            <person name="Tsubouchi T."/>
            <person name="Morono Y."/>
            <person name="Uchiyama I."/>
            <person name="Ito T."/>
            <person name="Fujiyama A."/>
            <person name="Inagaki F."/>
            <person name="Takami H."/>
        </authorList>
    </citation>
    <scope>NUCLEOTIDE SEQUENCE</scope>
    <source>
        <strain evidence="1">Expedition CK06-06</strain>
    </source>
</reference>
<dbReference type="Pfam" id="PF13450">
    <property type="entry name" value="NAD_binding_8"/>
    <property type="match status" value="1"/>
</dbReference>
<dbReference type="SUPFAM" id="SSF51971">
    <property type="entry name" value="Nucleotide-binding domain"/>
    <property type="match status" value="1"/>
</dbReference>
<accession>X0YBQ2</accession>
<evidence type="ECO:0000313" key="1">
    <source>
        <dbReference type="EMBL" id="GAG46143.1"/>
    </source>
</evidence>
<dbReference type="AlphaFoldDB" id="X0YBQ2"/>
<dbReference type="Gene3D" id="3.50.50.60">
    <property type="entry name" value="FAD/NAD(P)-binding domain"/>
    <property type="match status" value="1"/>
</dbReference>
<feature type="non-terminal residue" evidence="1">
    <location>
        <position position="93"/>
    </location>
</feature>
<comment type="caution">
    <text evidence="1">The sequence shown here is derived from an EMBL/GenBank/DDBJ whole genome shotgun (WGS) entry which is preliminary data.</text>
</comment>
<evidence type="ECO:0008006" key="2">
    <source>
        <dbReference type="Google" id="ProtNLM"/>
    </source>
</evidence>
<sequence length="93" mass="10242">MKKKIGSALVVGSGISGIRSSLDLAEQGYQVTLIDRAPHMGGILTQLDYQFPTDHCGMCKMLPLVERDASSQYCLRKGLFHENIDIMLSTELV</sequence>